<feature type="transmembrane region" description="Helical" evidence="12">
    <location>
        <begin position="274"/>
        <end position="299"/>
    </location>
</feature>
<feature type="transmembrane region" description="Helical" evidence="12">
    <location>
        <begin position="436"/>
        <end position="457"/>
    </location>
</feature>
<keyword evidence="19" id="KW-1185">Reference proteome</keyword>
<evidence type="ECO:0000259" key="13">
    <source>
        <dbReference type="Pfam" id="PF00361"/>
    </source>
</evidence>
<evidence type="ECO:0000313" key="19">
    <source>
        <dbReference type="Proteomes" id="UP000319555"/>
    </source>
</evidence>
<feature type="transmembrane region" description="Helical" evidence="12">
    <location>
        <begin position="339"/>
        <end position="360"/>
    </location>
</feature>
<dbReference type="PRINTS" id="PR01434">
    <property type="entry name" value="NADHDHGNASE5"/>
</dbReference>
<dbReference type="Pfam" id="PF00662">
    <property type="entry name" value="Proton_antipo_N"/>
    <property type="match status" value="1"/>
</dbReference>
<evidence type="ECO:0000256" key="10">
    <source>
        <dbReference type="RuleBase" id="RU000320"/>
    </source>
</evidence>
<keyword evidence="4" id="KW-0050">Antiport</keyword>
<feature type="transmembrane region" description="Helical" evidence="12">
    <location>
        <begin position="670"/>
        <end position="689"/>
    </location>
</feature>
<dbReference type="NCBIfam" id="NF009288">
    <property type="entry name" value="PRK12648.1"/>
    <property type="match status" value="1"/>
</dbReference>
<feature type="transmembrane region" description="Helical" evidence="12">
    <location>
        <begin position="231"/>
        <end position="254"/>
    </location>
</feature>
<dbReference type="InterPro" id="IPR046806">
    <property type="entry name" value="MrpA_C/MbhE"/>
</dbReference>
<keyword evidence="7 12" id="KW-1133">Transmembrane helix</keyword>
<evidence type="ECO:0000256" key="4">
    <source>
        <dbReference type="ARBA" id="ARBA00022449"/>
    </source>
</evidence>
<evidence type="ECO:0000256" key="8">
    <source>
        <dbReference type="ARBA" id="ARBA00023065"/>
    </source>
</evidence>
<feature type="transmembrane region" description="Helical" evidence="12">
    <location>
        <begin position="819"/>
        <end position="841"/>
    </location>
</feature>
<feature type="transmembrane region" description="Helical" evidence="12">
    <location>
        <begin position="367"/>
        <end position="385"/>
    </location>
</feature>
<feature type="transmembrane region" description="Helical" evidence="12">
    <location>
        <begin position="97"/>
        <end position="116"/>
    </location>
</feature>
<dbReference type="PANTHER" id="PTHR43373:SF1">
    <property type="entry name" value="NA(+)_H(+) ANTIPORTER SUBUNIT A"/>
    <property type="match status" value="1"/>
</dbReference>
<feature type="transmembrane region" description="Helical" evidence="12">
    <location>
        <begin position="70"/>
        <end position="90"/>
    </location>
</feature>
<dbReference type="Pfam" id="PF00361">
    <property type="entry name" value="Proton_antipo_M"/>
    <property type="match status" value="1"/>
</dbReference>
<gene>
    <name evidence="18" type="ORF">SAMN06265380_10142</name>
</gene>
<dbReference type="InterPro" id="IPR001516">
    <property type="entry name" value="Proton_antipo_N"/>
</dbReference>
<keyword evidence="6 10" id="KW-0812">Transmembrane</keyword>
<evidence type="ECO:0000259" key="16">
    <source>
        <dbReference type="Pfam" id="PF13244"/>
    </source>
</evidence>
<dbReference type="Pfam" id="PF20501">
    <property type="entry name" value="MbhE"/>
    <property type="match status" value="1"/>
</dbReference>
<evidence type="ECO:0000259" key="17">
    <source>
        <dbReference type="Pfam" id="PF20501"/>
    </source>
</evidence>
<evidence type="ECO:0000256" key="12">
    <source>
        <dbReference type="SAM" id="Phobius"/>
    </source>
</evidence>
<feature type="transmembrane region" description="Helical" evidence="12">
    <location>
        <begin position="720"/>
        <end position="738"/>
    </location>
</feature>
<dbReference type="InterPro" id="IPR050616">
    <property type="entry name" value="CPA3_Na-H_Antiporter_A"/>
</dbReference>
<feature type="transmembrane region" description="Helical" evidence="12">
    <location>
        <begin position="694"/>
        <end position="714"/>
    </location>
</feature>
<dbReference type="GO" id="GO:0015297">
    <property type="term" value="F:antiporter activity"/>
    <property type="evidence" value="ECO:0007669"/>
    <property type="project" value="UniProtKB-KW"/>
</dbReference>
<dbReference type="InterPro" id="IPR001750">
    <property type="entry name" value="ND/Mrp_TM"/>
</dbReference>
<evidence type="ECO:0000259" key="15">
    <source>
        <dbReference type="Pfam" id="PF04039"/>
    </source>
</evidence>
<keyword evidence="5" id="KW-1003">Cell membrane</keyword>
<comment type="function">
    <text evidence="1">NDH-1 shuttles electrons from NADH, via FMN and iron-sulfur (Fe-S) centers, to quinones in the respiratory chain. The immediate electron acceptor for the enzyme in this species is believed to be ubiquinone. Couples the redox reaction to proton translocation (for every two electrons transferred, four hydrogen ions are translocated across the cytoplasmic membrane), and thus conserves the redox energy in a proton gradient.</text>
</comment>
<feature type="domain" description="NADH-Ubiquinone oxidoreductase (complex I) chain 5 N-terminal" evidence="14">
    <location>
        <begin position="132"/>
        <end position="179"/>
    </location>
</feature>
<dbReference type="Proteomes" id="UP000319555">
    <property type="component" value="Unassembled WGS sequence"/>
</dbReference>
<protein>
    <submittedName>
        <fullName evidence="18">Multisubunit potassium/proton antiporter, PhaA subunit /multisubunit potassium/proton antiporter, PhaB subunit</fullName>
    </submittedName>
</protein>
<feature type="domain" description="NADH:quinone oxidoreductase/Mrp antiporter transmembrane" evidence="13">
    <location>
        <begin position="195"/>
        <end position="473"/>
    </location>
</feature>
<proteinExistence type="predicted"/>
<keyword evidence="9 12" id="KW-0472">Membrane</keyword>
<feature type="compositionally biased region" description="Acidic residues" evidence="11">
    <location>
        <begin position="1015"/>
        <end position="1026"/>
    </location>
</feature>
<feature type="region of interest" description="Disordered" evidence="11">
    <location>
        <begin position="1007"/>
        <end position="1026"/>
    </location>
</feature>
<dbReference type="AlphaFoldDB" id="A0A521ACW8"/>
<feature type="transmembrane region" description="Helical" evidence="12">
    <location>
        <begin position="889"/>
        <end position="909"/>
    </location>
</feature>
<feature type="domain" description="Na+/H+ antiporter MnhB subunit-related protein" evidence="15">
    <location>
        <begin position="863"/>
        <end position="985"/>
    </location>
</feature>
<feature type="transmembrane region" description="Helical" evidence="12">
    <location>
        <begin position="477"/>
        <end position="498"/>
    </location>
</feature>
<feature type="transmembrane region" description="Helical" evidence="12">
    <location>
        <begin position="178"/>
        <end position="194"/>
    </location>
</feature>
<feature type="transmembrane region" description="Helical" evidence="12">
    <location>
        <begin position="637"/>
        <end position="658"/>
    </location>
</feature>
<evidence type="ECO:0000256" key="6">
    <source>
        <dbReference type="ARBA" id="ARBA00022692"/>
    </source>
</evidence>
<evidence type="ECO:0000256" key="5">
    <source>
        <dbReference type="ARBA" id="ARBA00022475"/>
    </source>
</evidence>
<dbReference type="InterPro" id="IPR007182">
    <property type="entry name" value="MnhB"/>
</dbReference>
<evidence type="ECO:0000256" key="7">
    <source>
        <dbReference type="ARBA" id="ARBA00022989"/>
    </source>
</evidence>
<dbReference type="GO" id="GO:0006811">
    <property type="term" value="P:monoatomic ion transport"/>
    <property type="evidence" value="ECO:0007669"/>
    <property type="project" value="UniProtKB-KW"/>
</dbReference>
<evidence type="ECO:0000256" key="9">
    <source>
        <dbReference type="ARBA" id="ARBA00023136"/>
    </source>
</evidence>
<comment type="subcellular location">
    <subcellularLocation>
        <location evidence="2">Cell membrane</location>
        <topology evidence="2">Multi-pass membrane protein</topology>
    </subcellularLocation>
    <subcellularLocation>
        <location evidence="10">Membrane</location>
        <topology evidence="10">Multi-pass membrane protein</topology>
    </subcellularLocation>
</comment>
<feature type="domain" description="MrpA C-terminal/MbhD" evidence="16">
    <location>
        <begin position="679"/>
        <end position="742"/>
    </location>
</feature>
<feature type="transmembrane region" description="Helical" evidence="12">
    <location>
        <begin position="200"/>
        <end position="219"/>
    </location>
</feature>
<evidence type="ECO:0000256" key="1">
    <source>
        <dbReference type="ARBA" id="ARBA00002378"/>
    </source>
</evidence>
<organism evidence="18 19">
    <name type="scientific">Ruegeria faecimaris</name>
    <dbReference type="NCBI Taxonomy" id="686389"/>
    <lineage>
        <taxon>Bacteria</taxon>
        <taxon>Pseudomonadati</taxon>
        <taxon>Pseudomonadota</taxon>
        <taxon>Alphaproteobacteria</taxon>
        <taxon>Rhodobacterales</taxon>
        <taxon>Roseobacteraceae</taxon>
        <taxon>Ruegeria</taxon>
    </lineage>
</organism>
<feature type="transmembrane region" description="Helical" evidence="12">
    <location>
        <begin position="145"/>
        <end position="166"/>
    </location>
</feature>
<dbReference type="InterPro" id="IPR025383">
    <property type="entry name" value="MrpA_C/MbhD"/>
</dbReference>
<feature type="transmembrane region" description="Helical" evidence="12">
    <location>
        <begin position="758"/>
        <end position="776"/>
    </location>
</feature>
<dbReference type="EMBL" id="FXTE01000001">
    <property type="protein sequence ID" value="SMO32621.1"/>
    <property type="molecule type" value="Genomic_DNA"/>
</dbReference>
<evidence type="ECO:0000313" key="18">
    <source>
        <dbReference type="EMBL" id="SMO32621.1"/>
    </source>
</evidence>
<feature type="transmembrane region" description="Helical" evidence="12">
    <location>
        <begin position="964"/>
        <end position="988"/>
    </location>
</feature>
<dbReference type="PANTHER" id="PTHR43373">
    <property type="entry name" value="NA(+)/H(+) ANTIPORTER SUBUNIT"/>
    <property type="match status" value="1"/>
</dbReference>
<feature type="transmembrane region" description="Helical" evidence="12">
    <location>
        <begin position="921"/>
        <end position="944"/>
    </location>
</feature>
<sequence length="1026" mass="111717">MRSYVSQQLIQFRVEINLSVQVRVIAALPVPSPTLGPLNRQNGLQSLDTPRIILTKSIALLTAQTGVSQLSLFLIAALPFLGAVFPALLIRAGRNAAASAAGLTTFLALMGLLIHIPTVMRGEVVTARFDWIPALGLNANFMLDGLGFLFALLILGIGLLIILYARFYLSREDPMGQFYTYLLLFQGAMVGIVLSDNILLLLIFWELTSLSSFLLIGYWKHLPEGRQGARMALAVTGSGGLAMIAGMLILGNIVGSYDLSVILQNKELIQSSPYYMPALILILLGCFTKSAQFPFHFWLPHAMAAPTPVSAYLHSATMVKAGLFLMARMWPVLAGTDAWFYIVATTGLVTMLIGACIALFKDDLKALLAFSTVSHLGLITMLLGFGTKIAAVAAIFHIINHATFKAALFMTAGIVDHEAGTRDIKRLGGLRHLMPITFTIGTIAALSMAGLPPLNGFLSKEMMLEETVHTTWLHSHYLVPGLALLAALFSAAYSFRFVGHVFLGPVRDDYPTHPHDPPAGLWLAPAFLVVLVVLIGLYSNAIVGPLVAVVSSAVIGGEKLPYYSLKLWHGFTPALYMSAFATLGGLALLAQHRRGEFIWNALPRPEAKTIFDAVIAALTTTSRWVTDTLHNGVLSRYAAILIVFTVGLGYYAFATGSIGVETRTPLPVQIIPFIGWICLIAATLAIMWFHRNRLLSLVLIGVVGLIVSMAFNYLSAPDLALTQISVEVVTMILLLLSLNFLPTDTPWDSSAARRWRDAAISVVAGIGSGALIYALMLRDFGFPSISEFHLANSYKGGGGTNVVNVILVDFRGFDTFGEIIVLGIAALIIFALTEAVLETNVRGYLLNRKPHWPQSGDSHPLMMVVATRVMMPIALMVGAYIFFRGHNQPGGGFIAGLVVAIAYLMQYMASGYTWAIERQRFYYHGTIGWGVLIAAATGIGAWFNERPFLTSDFGYLNWPPLEEFEWATAMLFDTGVFLAVLGAVMLALDSLSRLAWQPGMAQEFPMDINPLRDDPPEEEQEEKEQV</sequence>
<keyword evidence="3" id="KW-0813">Transport</keyword>
<evidence type="ECO:0000259" key="14">
    <source>
        <dbReference type="Pfam" id="PF00662"/>
    </source>
</evidence>
<evidence type="ECO:0000256" key="3">
    <source>
        <dbReference type="ARBA" id="ARBA00022448"/>
    </source>
</evidence>
<reference evidence="18 19" key="1">
    <citation type="submission" date="2017-05" db="EMBL/GenBank/DDBJ databases">
        <authorList>
            <person name="Varghese N."/>
            <person name="Submissions S."/>
        </authorList>
    </citation>
    <scope>NUCLEOTIDE SEQUENCE [LARGE SCALE GENOMIC DNA]</scope>
    <source>
        <strain evidence="18 19">DSM 28009</strain>
    </source>
</reference>
<feature type="transmembrane region" description="Helical" evidence="12">
    <location>
        <begin position="861"/>
        <end position="883"/>
    </location>
</feature>
<accession>A0A521ACW8</accession>
<evidence type="ECO:0000256" key="2">
    <source>
        <dbReference type="ARBA" id="ARBA00004651"/>
    </source>
</evidence>
<feature type="domain" description="MrpA C-terminal/MbhE" evidence="17">
    <location>
        <begin position="753"/>
        <end position="832"/>
    </location>
</feature>
<dbReference type="GO" id="GO:0005886">
    <property type="term" value="C:plasma membrane"/>
    <property type="evidence" value="ECO:0007669"/>
    <property type="project" value="UniProtKB-SubCell"/>
</dbReference>
<dbReference type="Pfam" id="PF04039">
    <property type="entry name" value="MnhB"/>
    <property type="match status" value="1"/>
</dbReference>
<evidence type="ECO:0000256" key="11">
    <source>
        <dbReference type="SAM" id="MobiDB-lite"/>
    </source>
</evidence>
<feature type="transmembrane region" description="Helical" evidence="12">
    <location>
        <begin position="567"/>
        <end position="590"/>
    </location>
</feature>
<name>A0A521ACW8_9RHOB</name>
<keyword evidence="8" id="KW-0406">Ion transport</keyword>
<dbReference type="Pfam" id="PF13244">
    <property type="entry name" value="MbhD"/>
    <property type="match status" value="1"/>
</dbReference>
<feature type="transmembrane region" description="Helical" evidence="12">
    <location>
        <begin position="519"/>
        <end position="547"/>
    </location>
</feature>